<comment type="similarity">
    <text evidence="2">Belongs to the amino acid-polyamine-organocation (APC) superfamily. Cationic amino acid transporter (CAT) (TC 2.A.3.3) family.</text>
</comment>
<dbReference type="PANTHER" id="PTHR43243">
    <property type="entry name" value="INNER MEMBRANE TRANSPORTER YGJI-RELATED"/>
    <property type="match status" value="1"/>
</dbReference>
<evidence type="ECO:0000256" key="6">
    <source>
        <dbReference type="ARBA" id="ARBA00022989"/>
    </source>
</evidence>
<feature type="transmembrane region" description="Helical" evidence="8">
    <location>
        <begin position="515"/>
        <end position="535"/>
    </location>
</feature>
<reference evidence="10" key="1">
    <citation type="submission" date="2019-09" db="EMBL/GenBank/DDBJ databases">
        <authorList>
            <person name="Zhang L."/>
        </authorList>
    </citation>
    <scope>NUCLEOTIDE SEQUENCE</scope>
</reference>
<sequence>MGNNEDSGNGVAETRSYWRWSKEDFIPEESFQSWSSYGLAISQTGHRFKDRLLARSDELAEVSEVRMRSENDMKKCLNWWDLTWFGFGSVIGAGIFVLTGQEARDHAGPAIVLSYVVSGLAAMLAVFCYTEFAIEIPVAGGSFAYLRVELGDFVAFIAAANLLLESVIGGAAVARAWTSYFATLLNHQPNSFRLHVKSLAKDFNYLDPVAIAVLWIAATIAMSSTRKASLINWFLTLINTLGLILVIVMSFWHGSTSNLHPFFPFGPSGVFRAAAIVFFAYSGFDRIATMAEETKNPSRDIPMGLLGSMSLIIVIYCLLALSLVMMQSYTMIDPNAAYSLAFEKAGLHWVKILVALGALKGMSTVLLLGSLGHARYVTHIARAHMLPPLFALVHPKTQTPIYATLLVTILKSVFAFFSSLHVLANLLSVSTLFIFVLMSIALLVRRYYLRGSTPRANLAKLACFLLVIIGSSIGTAAYWALGTKRWVGYTITIPFWFMGTLGLSISLPQQRLPKVWGVPLVPWLPSLSIAVNVFLMGSLDYLTFVRFGVCTLVMIVYYVLFGLHATYDTAHQKGKLVTENCRNGSVELPLA</sequence>
<organism evidence="10">
    <name type="scientific">Nymphaea colorata</name>
    <name type="common">pocket water lily</name>
    <dbReference type="NCBI Taxonomy" id="210225"/>
    <lineage>
        <taxon>Eukaryota</taxon>
        <taxon>Viridiplantae</taxon>
        <taxon>Streptophyta</taxon>
        <taxon>Embryophyta</taxon>
        <taxon>Tracheophyta</taxon>
        <taxon>Spermatophyta</taxon>
        <taxon>Magnoliopsida</taxon>
        <taxon>Nymphaeales</taxon>
        <taxon>Nymphaeaceae</taxon>
        <taxon>Nymphaea</taxon>
    </lineage>
</organism>
<dbReference type="Pfam" id="PF13520">
    <property type="entry name" value="AA_permease_2"/>
    <property type="match status" value="1"/>
</dbReference>
<evidence type="ECO:0000256" key="4">
    <source>
        <dbReference type="ARBA" id="ARBA00022692"/>
    </source>
</evidence>
<gene>
    <name evidence="10" type="ORF">NYM_LOCUS5688</name>
</gene>
<dbReference type="OrthoDB" id="3900342at2759"/>
<feature type="transmembrane region" description="Helical" evidence="8">
    <location>
        <begin position="541"/>
        <end position="563"/>
    </location>
</feature>
<evidence type="ECO:0000256" key="1">
    <source>
        <dbReference type="ARBA" id="ARBA00004141"/>
    </source>
</evidence>
<keyword evidence="7 8" id="KW-0472">Membrane</keyword>
<keyword evidence="6 8" id="KW-1133">Transmembrane helix</keyword>
<dbReference type="GO" id="GO:0005313">
    <property type="term" value="F:L-glutamate transmembrane transporter activity"/>
    <property type="evidence" value="ECO:0007669"/>
    <property type="project" value="TreeGrafter"/>
</dbReference>
<dbReference type="Gramene" id="NC11G0014810.1">
    <property type="protein sequence ID" value="NC11G0014810.1:cds"/>
    <property type="gene ID" value="NC11G0014810"/>
</dbReference>
<feature type="domain" description="Cationic amino acid transporter C-terminal" evidence="9">
    <location>
        <begin position="516"/>
        <end position="565"/>
    </location>
</feature>
<dbReference type="GO" id="GO:0015189">
    <property type="term" value="F:L-lysine transmembrane transporter activity"/>
    <property type="evidence" value="ECO:0007669"/>
    <property type="project" value="TreeGrafter"/>
</dbReference>
<dbReference type="FunFam" id="1.20.1740.10:FF:000035">
    <property type="entry name" value="Cationic amino acid transporter 5"/>
    <property type="match status" value="1"/>
</dbReference>
<dbReference type="PANTHER" id="PTHR43243:SF22">
    <property type="entry name" value="CATIONIC AMINO ACID TRANSPORTER 5"/>
    <property type="match status" value="1"/>
</dbReference>
<name>A0A5K0XPE0_9MAGN</name>
<evidence type="ECO:0000256" key="7">
    <source>
        <dbReference type="ARBA" id="ARBA00023136"/>
    </source>
</evidence>
<feature type="transmembrane region" description="Helical" evidence="8">
    <location>
        <begin position="205"/>
        <end position="223"/>
    </location>
</feature>
<feature type="transmembrane region" description="Helical" evidence="8">
    <location>
        <begin position="399"/>
        <end position="417"/>
    </location>
</feature>
<feature type="transmembrane region" description="Helical" evidence="8">
    <location>
        <begin position="305"/>
        <end position="332"/>
    </location>
</feature>
<evidence type="ECO:0000256" key="8">
    <source>
        <dbReference type="SAM" id="Phobius"/>
    </source>
</evidence>
<evidence type="ECO:0000313" key="10">
    <source>
        <dbReference type="EMBL" id="VVV67424.1"/>
    </source>
</evidence>
<protein>
    <recommendedName>
        <fullName evidence="9">Cationic amino acid transporter C-terminal domain-containing protein</fullName>
    </recommendedName>
</protein>
<dbReference type="PIRSF" id="PIRSF006060">
    <property type="entry name" value="AA_transporter"/>
    <property type="match status" value="1"/>
</dbReference>
<feature type="transmembrane region" description="Helical" evidence="8">
    <location>
        <begin position="76"/>
        <end position="98"/>
    </location>
</feature>
<feature type="transmembrane region" description="Helical" evidence="8">
    <location>
        <begin position="265"/>
        <end position="284"/>
    </location>
</feature>
<dbReference type="Pfam" id="PF13906">
    <property type="entry name" value="AA_permease_C"/>
    <property type="match status" value="1"/>
</dbReference>
<keyword evidence="3" id="KW-0813">Transport</keyword>
<dbReference type="Gene3D" id="1.20.1740.10">
    <property type="entry name" value="Amino acid/polyamine transporter I"/>
    <property type="match status" value="1"/>
</dbReference>
<feature type="transmembrane region" description="Helical" evidence="8">
    <location>
        <begin position="456"/>
        <end position="480"/>
    </location>
</feature>
<dbReference type="InterPro" id="IPR029485">
    <property type="entry name" value="CAT_C"/>
</dbReference>
<feature type="transmembrane region" description="Helical" evidence="8">
    <location>
        <begin position="423"/>
        <end position="444"/>
    </location>
</feature>
<feature type="transmembrane region" description="Helical" evidence="8">
    <location>
        <begin position="110"/>
        <end position="132"/>
    </location>
</feature>
<evidence type="ECO:0000259" key="9">
    <source>
        <dbReference type="Pfam" id="PF13906"/>
    </source>
</evidence>
<keyword evidence="5" id="KW-0029">Amino-acid transport</keyword>
<dbReference type="EMBL" id="LR721776">
    <property type="protein sequence ID" value="VVV67424.1"/>
    <property type="molecule type" value="Genomic_DNA"/>
</dbReference>
<proteinExistence type="inferred from homology"/>
<feature type="transmembrane region" description="Helical" evidence="8">
    <location>
        <begin position="153"/>
        <end position="177"/>
    </location>
</feature>
<dbReference type="AlphaFoldDB" id="A0A5K0XPE0"/>
<evidence type="ECO:0000256" key="5">
    <source>
        <dbReference type="ARBA" id="ARBA00022970"/>
    </source>
</evidence>
<feature type="transmembrane region" description="Helical" evidence="8">
    <location>
        <begin position="486"/>
        <end position="503"/>
    </location>
</feature>
<evidence type="ECO:0000256" key="3">
    <source>
        <dbReference type="ARBA" id="ARBA00022448"/>
    </source>
</evidence>
<accession>A0A5K0XPE0</accession>
<feature type="transmembrane region" description="Helical" evidence="8">
    <location>
        <begin position="352"/>
        <end position="378"/>
    </location>
</feature>
<dbReference type="OMA" id="GPTVFNW"/>
<evidence type="ECO:0000256" key="2">
    <source>
        <dbReference type="ARBA" id="ARBA00008572"/>
    </source>
</evidence>
<dbReference type="InterPro" id="IPR002293">
    <property type="entry name" value="AA/rel_permease1"/>
</dbReference>
<dbReference type="GO" id="GO:0005886">
    <property type="term" value="C:plasma membrane"/>
    <property type="evidence" value="ECO:0007669"/>
    <property type="project" value="TreeGrafter"/>
</dbReference>
<feature type="transmembrane region" description="Helical" evidence="8">
    <location>
        <begin position="230"/>
        <end position="253"/>
    </location>
</feature>
<comment type="subcellular location">
    <subcellularLocation>
        <location evidence="1">Membrane</location>
        <topology evidence="1">Multi-pass membrane protein</topology>
    </subcellularLocation>
</comment>
<keyword evidence="4 8" id="KW-0812">Transmembrane</keyword>